<gene>
    <name evidence="1" type="ORF">RCL2_002581600</name>
</gene>
<dbReference type="Proteomes" id="UP000615446">
    <property type="component" value="Unassembled WGS sequence"/>
</dbReference>
<comment type="caution">
    <text evidence="1">The sequence shown here is derived from an EMBL/GenBank/DDBJ whole genome shotgun (WGS) entry which is preliminary data.</text>
</comment>
<dbReference type="AlphaFoldDB" id="A0A8H3R0Y7"/>
<evidence type="ECO:0000313" key="2">
    <source>
        <dbReference type="Proteomes" id="UP000615446"/>
    </source>
</evidence>
<protein>
    <submittedName>
        <fullName evidence="1">BTB/POZ protein</fullName>
    </submittedName>
</protein>
<sequence>MSSNFGSQYFRSAFSNEWAEKKDGNFISKNQIFLHNYLILFLEFHIVPSVEHKGNLPSSRKPNPDSTLIEANKLIFLHRGLKKKDFSHYNRKIIPYKFKLLYHSNQDGNETKPFHRNCDNKRATIWIAKIKDS</sequence>
<accession>A0A8H3R0Y7</accession>
<dbReference type="OrthoDB" id="25620at2759"/>
<proteinExistence type="predicted"/>
<dbReference type="EMBL" id="BLAL01000278">
    <property type="protein sequence ID" value="GES99306.1"/>
    <property type="molecule type" value="Genomic_DNA"/>
</dbReference>
<name>A0A8H3R0Y7_9GLOM</name>
<reference evidence="1" key="1">
    <citation type="submission" date="2019-10" db="EMBL/GenBank/DDBJ databases">
        <title>Conservation and host-specific expression of non-tandemly repeated heterogenous ribosome RNA gene in arbuscular mycorrhizal fungi.</title>
        <authorList>
            <person name="Maeda T."/>
            <person name="Kobayashi Y."/>
            <person name="Nakagawa T."/>
            <person name="Ezawa T."/>
            <person name="Yamaguchi K."/>
            <person name="Bino T."/>
            <person name="Nishimoto Y."/>
            <person name="Shigenobu S."/>
            <person name="Kawaguchi M."/>
        </authorList>
    </citation>
    <scope>NUCLEOTIDE SEQUENCE</scope>
    <source>
        <strain evidence="1">HR1</strain>
    </source>
</reference>
<organism evidence="1 2">
    <name type="scientific">Rhizophagus clarus</name>
    <dbReference type="NCBI Taxonomy" id="94130"/>
    <lineage>
        <taxon>Eukaryota</taxon>
        <taxon>Fungi</taxon>
        <taxon>Fungi incertae sedis</taxon>
        <taxon>Mucoromycota</taxon>
        <taxon>Glomeromycotina</taxon>
        <taxon>Glomeromycetes</taxon>
        <taxon>Glomerales</taxon>
        <taxon>Glomeraceae</taxon>
        <taxon>Rhizophagus</taxon>
    </lineage>
</organism>
<evidence type="ECO:0000313" key="1">
    <source>
        <dbReference type="EMBL" id="GES99306.1"/>
    </source>
</evidence>